<proteinExistence type="predicted"/>
<reference evidence="1" key="1">
    <citation type="submission" date="2020-03" db="EMBL/GenBank/DDBJ databases">
        <title>The deep terrestrial virosphere.</title>
        <authorList>
            <person name="Holmfeldt K."/>
            <person name="Nilsson E."/>
            <person name="Simone D."/>
            <person name="Lopez-Fernandez M."/>
            <person name="Wu X."/>
            <person name="de Brujin I."/>
            <person name="Lundin D."/>
            <person name="Andersson A."/>
            <person name="Bertilsson S."/>
            <person name="Dopson M."/>
        </authorList>
    </citation>
    <scope>NUCLEOTIDE SEQUENCE</scope>
    <source>
        <strain evidence="1">MM415B07464</strain>
    </source>
</reference>
<name>A0A6M3LVT6_9ZZZZ</name>
<protein>
    <submittedName>
        <fullName evidence="1">Uncharacterized protein</fullName>
    </submittedName>
</protein>
<dbReference type="EMBL" id="MT143431">
    <property type="protein sequence ID" value="QJA96765.1"/>
    <property type="molecule type" value="Genomic_DNA"/>
</dbReference>
<sequence>MKLSPEDKAIKALYYNLFRKTGSLEFQIQALKALNSRQRGLLSAFVYNRTPEGYIRLSMKAVELMEEQ</sequence>
<accession>A0A6M3LVT6</accession>
<dbReference type="AlphaFoldDB" id="A0A6M3LVT6"/>
<organism evidence="1">
    <name type="scientific">viral metagenome</name>
    <dbReference type="NCBI Taxonomy" id="1070528"/>
    <lineage>
        <taxon>unclassified sequences</taxon>
        <taxon>metagenomes</taxon>
        <taxon>organismal metagenomes</taxon>
    </lineage>
</organism>
<evidence type="ECO:0000313" key="1">
    <source>
        <dbReference type="EMBL" id="QJA96765.1"/>
    </source>
</evidence>
<gene>
    <name evidence="1" type="ORF">MM415B07464_0006</name>
</gene>